<dbReference type="InterPro" id="IPR001279">
    <property type="entry name" value="Metallo-B-lactamas"/>
</dbReference>
<dbReference type="EMBL" id="UINC01172879">
    <property type="protein sequence ID" value="SVD78183.1"/>
    <property type="molecule type" value="Genomic_DNA"/>
</dbReference>
<feature type="non-terminal residue" evidence="2">
    <location>
        <position position="237"/>
    </location>
</feature>
<gene>
    <name evidence="2" type="ORF">METZ01_LOCUS431037</name>
</gene>
<accession>A0A382Y4K1</accession>
<dbReference type="PANTHER" id="PTHR42663:SF6">
    <property type="entry name" value="HYDROLASE C777.06C-RELATED"/>
    <property type="match status" value="1"/>
</dbReference>
<dbReference type="SUPFAM" id="SSF56281">
    <property type="entry name" value="Metallo-hydrolase/oxidoreductase"/>
    <property type="match status" value="1"/>
</dbReference>
<dbReference type="Gene3D" id="3.60.15.10">
    <property type="entry name" value="Ribonuclease Z/Hydroxyacylglutathione hydrolase-like"/>
    <property type="match status" value="1"/>
</dbReference>
<name>A0A382Y4K1_9ZZZZ</name>
<reference evidence="2" key="1">
    <citation type="submission" date="2018-05" db="EMBL/GenBank/DDBJ databases">
        <authorList>
            <person name="Lanie J.A."/>
            <person name="Ng W.-L."/>
            <person name="Kazmierczak K.M."/>
            <person name="Andrzejewski T.M."/>
            <person name="Davidsen T.M."/>
            <person name="Wayne K.J."/>
            <person name="Tettelin H."/>
            <person name="Glass J.I."/>
            <person name="Rusch D."/>
            <person name="Podicherti R."/>
            <person name="Tsui H.-C.T."/>
            <person name="Winkler M.E."/>
        </authorList>
    </citation>
    <scope>NUCLEOTIDE SEQUENCE</scope>
</reference>
<dbReference type="AlphaFoldDB" id="A0A382Y4K1"/>
<dbReference type="Pfam" id="PF12706">
    <property type="entry name" value="Lactamase_B_2"/>
    <property type="match status" value="1"/>
</dbReference>
<dbReference type="SMART" id="SM00849">
    <property type="entry name" value="Lactamase_B"/>
    <property type="match status" value="1"/>
</dbReference>
<proteinExistence type="predicted"/>
<evidence type="ECO:0000259" key="1">
    <source>
        <dbReference type="SMART" id="SM00849"/>
    </source>
</evidence>
<dbReference type="CDD" id="cd16279">
    <property type="entry name" value="metallo-hydrolase-like_MBL-fold"/>
    <property type="match status" value="1"/>
</dbReference>
<dbReference type="PANTHER" id="PTHR42663">
    <property type="entry name" value="HYDROLASE C777.06C-RELATED-RELATED"/>
    <property type="match status" value="1"/>
</dbReference>
<protein>
    <recommendedName>
        <fullName evidence="1">Metallo-beta-lactamase domain-containing protein</fullName>
    </recommendedName>
</protein>
<organism evidence="2">
    <name type="scientific">marine metagenome</name>
    <dbReference type="NCBI Taxonomy" id="408172"/>
    <lineage>
        <taxon>unclassified sequences</taxon>
        <taxon>metagenomes</taxon>
        <taxon>ecological metagenomes</taxon>
    </lineage>
</organism>
<feature type="domain" description="Metallo-beta-lactamase" evidence="1">
    <location>
        <begin position="34"/>
        <end position="222"/>
    </location>
</feature>
<evidence type="ECO:0000313" key="2">
    <source>
        <dbReference type="EMBL" id="SVD78183.1"/>
    </source>
</evidence>
<sequence>MKITFLGTGTSVGVPRIGCECAVCTSTDRRNKRMRCSILIEYFGRTVLVDTPPDLRTQALRYDVRSVDAVLFTHGHADHLHGLDDVRAYCFGRDEPIPVYSDRPTLDRITRVFDYAFDSAWAMAVPRLSLHLIEGDLDLFGLQVRPVPILHGRTPVLAFRIGRFAYVTDCSEISADSMNQLRGLDVLVLGALRFKEHPTHFTIDEALEIVDQLQPRHTFFTHMAHELDHEATNDYLP</sequence>
<dbReference type="InterPro" id="IPR036866">
    <property type="entry name" value="RibonucZ/Hydroxyglut_hydro"/>
</dbReference>